<feature type="region of interest" description="Disordered" evidence="1">
    <location>
        <begin position="305"/>
        <end position="339"/>
    </location>
</feature>
<feature type="transmembrane region" description="Helical" evidence="2">
    <location>
        <begin position="114"/>
        <end position="136"/>
    </location>
</feature>
<proteinExistence type="predicted"/>
<dbReference type="InterPro" id="IPR051072">
    <property type="entry name" value="CACNG_subunit"/>
</dbReference>
<dbReference type="GO" id="GO:0016247">
    <property type="term" value="F:channel regulator activity"/>
    <property type="evidence" value="ECO:0007669"/>
    <property type="project" value="TreeGrafter"/>
</dbReference>
<dbReference type="GO" id="GO:0032281">
    <property type="term" value="C:AMPA glutamate receptor complex"/>
    <property type="evidence" value="ECO:0007669"/>
    <property type="project" value="TreeGrafter"/>
</dbReference>
<dbReference type="GO" id="GO:0051968">
    <property type="term" value="P:positive regulation of synaptic transmission, glutamatergic"/>
    <property type="evidence" value="ECO:0007669"/>
    <property type="project" value="TreeGrafter"/>
</dbReference>
<name>A0A915A6I2_PARUN</name>
<feature type="transmembrane region" description="Helical" evidence="2">
    <location>
        <begin position="12"/>
        <end position="34"/>
    </location>
</feature>
<dbReference type="PANTHER" id="PTHR12107:SF0">
    <property type="entry name" value="STARGAZIN (MAMMALIAN CALCIUM CHANNEL) HOMOLOG"/>
    <property type="match status" value="1"/>
</dbReference>
<feature type="transmembrane region" description="Helical" evidence="2">
    <location>
        <begin position="148"/>
        <end position="168"/>
    </location>
</feature>
<feature type="transmembrane region" description="Helical" evidence="2">
    <location>
        <begin position="192"/>
        <end position="218"/>
    </location>
</feature>
<dbReference type="GO" id="GO:0098943">
    <property type="term" value="P:neurotransmitter receptor transport, postsynaptic endosome to lysosome"/>
    <property type="evidence" value="ECO:0007669"/>
    <property type="project" value="TreeGrafter"/>
</dbReference>
<sequence length="339" mass="39115">HKLIKISHSNQRFLTKLACCSSLLAFVSNLTSILTNNWLYTAEVLKYYVFPNRSTNFDDPTNQPVYFKNATFGPWLFCWLDPVSEFHCSKVDYFSVEEPSDVTTSVERSVRRSFFFMVSGACLDLLGVVSITACCFRRYPYRSLMCSSLLHIFCGMANFACIIVYMSAVSKEVGNKQYPATEMDDPLFHYSYGYSFIMLKTSFLGTEIAALFSVLVYMAKRDERTYNRYHIRFLTASLNNDRLKRESFISDHYYEHTRFKCLERASRSTSIDGSEYSHKKHEFHLPKLVEESDDLNAMFTHPSLSSISPRVSSSVGSRMNSSFSRPPLYRDNRTTYSSS</sequence>
<evidence type="ECO:0000313" key="4">
    <source>
        <dbReference type="WBParaSite" id="PgR001X_g088_t01"/>
    </source>
</evidence>
<dbReference type="PANTHER" id="PTHR12107">
    <property type="entry name" value="VOLTAGE-DEPENDENT CALCIUM CHANNEL GAMMA SUBUNIT"/>
    <property type="match status" value="1"/>
</dbReference>
<dbReference type="GO" id="GO:0019226">
    <property type="term" value="P:transmission of nerve impulse"/>
    <property type="evidence" value="ECO:0007669"/>
    <property type="project" value="TreeGrafter"/>
</dbReference>
<accession>A0A915A6I2</accession>
<dbReference type="AlphaFoldDB" id="A0A915A6I2"/>
<organism evidence="3 4">
    <name type="scientific">Parascaris univalens</name>
    <name type="common">Nematode worm</name>
    <dbReference type="NCBI Taxonomy" id="6257"/>
    <lineage>
        <taxon>Eukaryota</taxon>
        <taxon>Metazoa</taxon>
        <taxon>Ecdysozoa</taxon>
        <taxon>Nematoda</taxon>
        <taxon>Chromadorea</taxon>
        <taxon>Rhabditida</taxon>
        <taxon>Spirurina</taxon>
        <taxon>Ascaridomorpha</taxon>
        <taxon>Ascaridoidea</taxon>
        <taxon>Ascarididae</taxon>
        <taxon>Parascaris</taxon>
    </lineage>
</organism>
<keyword evidence="3" id="KW-1185">Reference proteome</keyword>
<dbReference type="GO" id="GO:0005245">
    <property type="term" value="F:voltage-gated calcium channel activity"/>
    <property type="evidence" value="ECO:0007669"/>
    <property type="project" value="TreeGrafter"/>
</dbReference>
<dbReference type="GO" id="GO:0098839">
    <property type="term" value="C:postsynaptic density membrane"/>
    <property type="evidence" value="ECO:0007669"/>
    <property type="project" value="TreeGrafter"/>
</dbReference>
<dbReference type="WBParaSite" id="PgR001X_g088_t01">
    <property type="protein sequence ID" value="PgR001X_g088_t01"/>
    <property type="gene ID" value="PgR001X_g088"/>
</dbReference>
<feature type="compositionally biased region" description="Low complexity" evidence="1">
    <location>
        <begin position="305"/>
        <end position="324"/>
    </location>
</feature>
<evidence type="ECO:0000256" key="2">
    <source>
        <dbReference type="SAM" id="Phobius"/>
    </source>
</evidence>
<protein>
    <submittedName>
        <fullName evidence="4">Uncharacterized protein</fullName>
    </submittedName>
</protein>
<dbReference type="Gene3D" id="1.20.140.150">
    <property type="match status" value="1"/>
</dbReference>
<keyword evidence="2" id="KW-1133">Transmembrane helix</keyword>
<dbReference type="GO" id="GO:0098970">
    <property type="term" value="P:postsynaptic neurotransmitter receptor diffusion trapping"/>
    <property type="evidence" value="ECO:0007669"/>
    <property type="project" value="TreeGrafter"/>
</dbReference>
<reference evidence="4" key="1">
    <citation type="submission" date="2022-11" db="UniProtKB">
        <authorList>
            <consortium name="WormBaseParasite"/>
        </authorList>
    </citation>
    <scope>IDENTIFICATION</scope>
</reference>
<evidence type="ECO:0000256" key="1">
    <source>
        <dbReference type="SAM" id="MobiDB-lite"/>
    </source>
</evidence>
<dbReference type="Proteomes" id="UP000887569">
    <property type="component" value="Unplaced"/>
</dbReference>
<keyword evidence="2" id="KW-0472">Membrane</keyword>
<evidence type="ECO:0000313" key="3">
    <source>
        <dbReference type="Proteomes" id="UP000887569"/>
    </source>
</evidence>
<dbReference type="GO" id="GO:0099590">
    <property type="term" value="P:neurotransmitter receptor internalization"/>
    <property type="evidence" value="ECO:0007669"/>
    <property type="project" value="TreeGrafter"/>
</dbReference>
<keyword evidence="2" id="KW-0812">Transmembrane</keyword>